<accession>A0A2P2MLR9</accession>
<sequence length="72" mass="8484">MFTRTLHTCPALSHFCLKIQEVFNYKIAARPERRRQFEKELTSQMTIALDILTACLKINELKEQVGTFCFFL</sequence>
<reference evidence="1" key="1">
    <citation type="submission" date="2018-02" db="EMBL/GenBank/DDBJ databases">
        <title>Rhizophora mucronata_Transcriptome.</title>
        <authorList>
            <person name="Meera S.P."/>
            <person name="Sreeshan A."/>
            <person name="Augustine A."/>
        </authorList>
    </citation>
    <scope>NUCLEOTIDE SEQUENCE</scope>
    <source>
        <tissue evidence="1">Leaf</tissue>
    </source>
</reference>
<proteinExistence type="predicted"/>
<dbReference type="AlphaFoldDB" id="A0A2P2MLR9"/>
<dbReference type="EMBL" id="GGEC01050680">
    <property type="protein sequence ID" value="MBX31164.1"/>
    <property type="molecule type" value="Transcribed_RNA"/>
</dbReference>
<name>A0A2P2MLR9_RHIMU</name>
<protein>
    <submittedName>
        <fullName evidence="1">Transportin-3-like</fullName>
    </submittedName>
</protein>
<organism evidence="1">
    <name type="scientific">Rhizophora mucronata</name>
    <name type="common">Asiatic mangrove</name>
    <dbReference type="NCBI Taxonomy" id="61149"/>
    <lineage>
        <taxon>Eukaryota</taxon>
        <taxon>Viridiplantae</taxon>
        <taxon>Streptophyta</taxon>
        <taxon>Embryophyta</taxon>
        <taxon>Tracheophyta</taxon>
        <taxon>Spermatophyta</taxon>
        <taxon>Magnoliopsida</taxon>
        <taxon>eudicotyledons</taxon>
        <taxon>Gunneridae</taxon>
        <taxon>Pentapetalae</taxon>
        <taxon>rosids</taxon>
        <taxon>fabids</taxon>
        <taxon>Malpighiales</taxon>
        <taxon>Rhizophoraceae</taxon>
        <taxon>Rhizophora</taxon>
    </lineage>
</organism>
<evidence type="ECO:0000313" key="1">
    <source>
        <dbReference type="EMBL" id="MBX31164.1"/>
    </source>
</evidence>